<keyword evidence="2" id="KW-1185">Reference proteome</keyword>
<name>A0A2P6MR88_9EUKA</name>
<sequence length="39" mass="4424">GKVMAQRRICGYLSNSPDLVADFKARTARVTTSKRKRKN</sequence>
<feature type="non-terminal residue" evidence="1">
    <location>
        <position position="1"/>
    </location>
</feature>
<reference evidence="1 2" key="1">
    <citation type="journal article" date="2018" name="Genome Biol. Evol.">
        <title>Multiple Roots of Fruiting Body Formation in Amoebozoa.</title>
        <authorList>
            <person name="Hillmann F."/>
            <person name="Forbes G."/>
            <person name="Novohradska S."/>
            <person name="Ferling I."/>
            <person name="Riege K."/>
            <person name="Groth M."/>
            <person name="Westermann M."/>
            <person name="Marz M."/>
            <person name="Spaller T."/>
            <person name="Winckler T."/>
            <person name="Schaap P."/>
            <person name="Glockner G."/>
        </authorList>
    </citation>
    <scope>NUCLEOTIDE SEQUENCE [LARGE SCALE GENOMIC DNA]</scope>
    <source>
        <strain evidence="1 2">Jena</strain>
    </source>
</reference>
<dbReference type="InParanoid" id="A0A2P6MR88"/>
<dbReference type="AlphaFoldDB" id="A0A2P6MR88"/>
<evidence type="ECO:0000313" key="2">
    <source>
        <dbReference type="Proteomes" id="UP000241769"/>
    </source>
</evidence>
<protein>
    <submittedName>
        <fullName evidence="1">Uncharacterized protein</fullName>
    </submittedName>
</protein>
<accession>A0A2P6MR88</accession>
<gene>
    <name evidence="1" type="ORF">PROFUN_16314</name>
</gene>
<proteinExistence type="predicted"/>
<dbReference type="Proteomes" id="UP000241769">
    <property type="component" value="Unassembled WGS sequence"/>
</dbReference>
<comment type="caution">
    <text evidence="1">The sequence shown here is derived from an EMBL/GenBank/DDBJ whole genome shotgun (WGS) entry which is preliminary data.</text>
</comment>
<evidence type="ECO:0000313" key="1">
    <source>
        <dbReference type="EMBL" id="PRP74228.1"/>
    </source>
</evidence>
<organism evidence="1 2">
    <name type="scientific">Planoprotostelium fungivorum</name>
    <dbReference type="NCBI Taxonomy" id="1890364"/>
    <lineage>
        <taxon>Eukaryota</taxon>
        <taxon>Amoebozoa</taxon>
        <taxon>Evosea</taxon>
        <taxon>Variosea</taxon>
        <taxon>Cavosteliida</taxon>
        <taxon>Cavosteliaceae</taxon>
        <taxon>Planoprotostelium</taxon>
    </lineage>
</organism>
<dbReference type="EMBL" id="MDYQ01000483">
    <property type="protein sequence ID" value="PRP74228.1"/>
    <property type="molecule type" value="Genomic_DNA"/>
</dbReference>